<dbReference type="Proteomes" id="UP000271098">
    <property type="component" value="Unassembled WGS sequence"/>
</dbReference>
<feature type="compositionally biased region" description="Polar residues" evidence="1">
    <location>
        <begin position="382"/>
        <end position="399"/>
    </location>
</feature>
<dbReference type="WBParaSite" id="GPUH_0000057701-mRNA-1">
    <property type="protein sequence ID" value="GPUH_0000057701-mRNA-1"/>
    <property type="gene ID" value="GPUH_0000057701"/>
</dbReference>
<reference evidence="2 3" key="2">
    <citation type="submission" date="2018-11" db="EMBL/GenBank/DDBJ databases">
        <authorList>
            <consortium name="Pathogen Informatics"/>
        </authorList>
    </citation>
    <scope>NUCLEOTIDE SEQUENCE [LARGE SCALE GENOMIC DNA]</scope>
</reference>
<feature type="region of interest" description="Disordered" evidence="1">
    <location>
        <begin position="371"/>
        <end position="399"/>
    </location>
</feature>
<evidence type="ECO:0000313" key="4">
    <source>
        <dbReference type="WBParaSite" id="GPUH_0000057701-mRNA-1"/>
    </source>
</evidence>
<gene>
    <name evidence="2" type="ORF">GPUH_LOCUS577</name>
</gene>
<feature type="compositionally biased region" description="Basic and acidic residues" evidence="1">
    <location>
        <begin position="43"/>
        <end position="64"/>
    </location>
</feature>
<feature type="compositionally biased region" description="Polar residues" evidence="1">
    <location>
        <begin position="186"/>
        <end position="202"/>
    </location>
</feature>
<feature type="compositionally biased region" description="Polar residues" evidence="1">
    <location>
        <begin position="140"/>
        <end position="154"/>
    </location>
</feature>
<evidence type="ECO:0000313" key="3">
    <source>
        <dbReference type="Proteomes" id="UP000271098"/>
    </source>
</evidence>
<feature type="compositionally biased region" description="Polar residues" evidence="1">
    <location>
        <begin position="1"/>
        <end position="38"/>
    </location>
</feature>
<dbReference type="AlphaFoldDB" id="A0A183CVT6"/>
<feature type="region of interest" description="Disordered" evidence="1">
    <location>
        <begin position="133"/>
        <end position="166"/>
    </location>
</feature>
<reference evidence="4" key="1">
    <citation type="submission" date="2016-06" db="UniProtKB">
        <authorList>
            <consortium name="WormBaseParasite"/>
        </authorList>
    </citation>
    <scope>IDENTIFICATION</scope>
</reference>
<organism evidence="4">
    <name type="scientific">Gongylonema pulchrum</name>
    <dbReference type="NCBI Taxonomy" id="637853"/>
    <lineage>
        <taxon>Eukaryota</taxon>
        <taxon>Metazoa</taxon>
        <taxon>Ecdysozoa</taxon>
        <taxon>Nematoda</taxon>
        <taxon>Chromadorea</taxon>
        <taxon>Rhabditida</taxon>
        <taxon>Spirurina</taxon>
        <taxon>Spiruromorpha</taxon>
        <taxon>Spiruroidea</taxon>
        <taxon>Gongylonematidae</taxon>
        <taxon>Gongylonema</taxon>
    </lineage>
</organism>
<feature type="region of interest" description="Disordered" evidence="1">
    <location>
        <begin position="1"/>
        <end position="64"/>
    </location>
</feature>
<dbReference type="OrthoDB" id="5877809at2759"/>
<name>A0A183CVT6_9BILA</name>
<evidence type="ECO:0000313" key="2">
    <source>
        <dbReference type="EMBL" id="VDK28332.1"/>
    </source>
</evidence>
<feature type="region of interest" description="Disordered" evidence="1">
    <location>
        <begin position="186"/>
        <end position="257"/>
    </location>
</feature>
<keyword evidence="3" id="KW-1185">Reference proteome</keyword>
<evidence type="ECO:0000256" key="1">
    <source>
        <dbReference type="SAM" id="MobiDB-lite"/>
    </source>
</evidence>
<sequence length="399" mass="44187">MPTESRGSITQIATDRKQSTTSAGSAEQWRKSVTSEQDNFAPFDREHRAPEAVKYPDSEPVFQHHPEYNQYSYDFNQAQQYTYQAQAENYGYGSRDYQAYGQQEHETVPTSYQDYSQPAYTTSYQGYNQQTDYGHGVNVASDSAGQQGSAQTYGEQPGTVFVPNMSQYGQANNYDQAAAGYSAYQPQYTPSASDQYYASQSVTEPYTAPPRPLPPTPSSSHHVAPPARPPAPPSPQPVRAAGPSIQQQPEVMAAQTEEDAWTQFKRLTEKASIAVKSTEEKLKELSETTAAKDIKDESYLAQIGGSQAYVPEEAFKQVREQQPVISLGKTKKKEKPTKPKKVLEPELTAAQEDDMDRAAMELAMKMASTRIDLQDWKPPSAKQDNVLSQPQLSGASTEA</sequence>
<accession>A0A183CVT6</accession>
<dbReference type="EMBL" id="UYRT01000541">
    <property type="protein sequence ID" value="VDK28332.1"/>
    <property type="molecule type" value="Genomic_DNA"/>
</dbReference>
<feature type="compositionally biased region" description="Pro residues" evidence="1">
    <location>
        <begin position="226"/>
        <end position="236"/>
    </location>
</feature>
<protein>
    <submittedName>
        <fullName evidence="4">Protein transport protein sec16</fullName>
    </submittedName>
</protein>
<proteinExistence type="predicted"/>
<feature type="compositionally biased region" description="Pro residues" evidence="1">
    <location>
        <begin position="207"/>
        <end position="217"/>
    </location>
</feature>